<feature type="domain" description="Rho-GAP" evidence="3">
    <location>
        <begin position="359"/>
        <end position="546"/>
    </location>
</feature>
<feature type="region of interest" description="Disordered" evidence="2">
    <location>
        <begin position="176"/>
        <end position="208"/>
    </location>
</feature>
<dbReference type="GO" id="GO:0005096">
    <property type="term" value="F:GTPase activator activity"/>
    <property type="evidence" value="ECO:0007669"/>
    <property type="project" value="UniProtKB-KW"/>
</dbReference>
<feature type="compositionally biased region" description="Low complexity" evidence="2">
    <location>
        <begin position="189"/>
        <end position="201"/>
    </location>
</feature>
<sequence length="550" mass="63370">MYSRSSRSINPEREEEYYINLPKERIIAEEVYTTALGKITKNNNTIPNNNSNTSLTTITTQHSSTTTTTVTNNTNYFGDFSLFETATGHYELSVERKIQARKEFIHCLRQQTELLLKIKDNHEQRRKTVKSVLHEKNTNYLNYRTKDIIKLHKVYFNKCAEYLSLQQQVLISSHDERSNIPETDERLSSDSSRTLESLSTSPHNKKNGMSGLITQMRSQLANAAAAGDPSKLTARLAKLKKEVYDADQEYRQGIRTLESLRNIQIDTSSHAIRHVEALLLGKTDAVRTVMIALSKQEQETLASECESVKTTLDEFEHMDSKQDLDRFLTEYEKLGFVKPRAVCYENYYYGNCKDLLFGCRLSDYAKEHNRTVPLVVTKCIGQVESLGGLEKEGIYRVSGRQTNIDLLKSEFEKDEESVGLVNSKYDVFTIGSVLKQFLRELKEPLLNISSTERVTYSKTDNEKERKELLEKLIDRLSREEKDTLKTVIIHLSKIEARSEINRMGIKNLTLMFTPALFHDQNQADNSQDWYALKILQDLVKHHDTLKSFQK</sequence>
<evidence type="ECO:0000313" key="4">
    <source>
        <dbReference type="EMBL" id="RCH85536.1"/>
    </source>
</evidence>
<evidence type="ECO:0000256" key="2">
    <source>
        <dbReference type="SAM" id="MobiDB-lite"/>
    </source>
</evidence>
<keyword evidence="1" id="KW-0343">GTPase activation</keyword>
<name>A0A367J6K1_RHIST</name>
<evidence type="ECO:0000256" key="1">
    <source>
        <dbReference type="ARBA" id="ARBA00022468"/>
    </source>
</evidence>
<dbReference type="InterPro" id="IPR008936">
    <property type="entry name" value="Rho_GTPase_activation_prot"/>
</dbReference>
<dbReference type="EMBL" id="PJQM01004146">
    <property type="protein sequence ID" value="RCH85536.1"/>
    <property type="molecule type" value="Genomic_DNA"/>
</dbReference>
<keyword evidence="5" id="KW-1185">Reference proteome</keyword>
<dbReference type="InterPro" id="IPR000198">
    <property type="entry name" value="RhoGAP_dom"/>
</dbReference>
<dbReference type="SUPFAM" id="SSF103657">
    <property type="entry name" value="BAR/IMD domain-like"/>
    <property type="match status" value="1"/>
</dbReference>
<comment type="caution">
    <text evidence="4">The sequence shown here is derived from an EMBL/GenBank/DDBJ whole genome shotgun (WGS) entry which is preliminary data.</text>
</comment>
<dbReference type="GO" id="GO:0005737">
    <property type="term" value="C:cytoplasm"/>
    <property type="evidence" value="ECO:0007669"/>
    <property type="project" value="TreeGrafter"/>
</dbReference>
<dbReference type="AlphaFoldDB" id="A0A367J6K1"/>
<dbReference type="SUPFAM" id="SSF48350">
    <property type="entry name" value="GTPase activation domain, GAP"/>
    <property type="match status" value="1"/>
</dbReference>
<dbReference type="GO" id="GO:0007165">
    <property type="term" value="P:signal transduction"/>
    <property type="evidence" value="ECO:0007669"/>
    <property type="project" value="InterPro"/>
</dbReference>
<gene>
    <name evidence="4" type="ORF">CU098_002845</name>
</gene>
<organism evidence="4 5">
    <name type="scientific">Rhizopus stolonifer</name>
    <name type="common">Rhizopus nigricans</name>
    <dbReference type="NCBI Taxonomy" id="4846"/>
    <lineage>
        <taxon>Eukaryota</taxon>
        <taxon>Fungi</taxon>
        <taxon>Fungi incertae sedis</taxon>
        <taxon>Mucoromycota</taxon>
        <taxon>Mucoromycotina</taxon>
        <taxon>Mucoromycetes</taxon>
        <taxon>Mucorales</taxon>
        <taxon>Mucorineae</taxon>
        <taxon>Rhizopodaceae</taxon>
        <taxon>Rhizopus</taxon>
    </lineage>
</organism>
<feature type="compositionally biased region" description="Basic and acidic residues" evidence="2">
    <location>
        <begin position="176"/>
        <end position="188"/>
    </location>
</feature>
<dbReference type="Proteomes" id="UP000253551">
    <property type="component" value="Unassembled WGS sequence"/>
</dbReference>
<dbReference type="Pfam" id="PF00620">
    <property type="entry name" value="RhoGAP"/>
    <property type="match status" value="1"/>
</dbReference>
<dbReference type="InterPro" id="IPR050729">
    <property type="entry name" value="Rho-GAP"/>
</dbReference>
<protein>
    <recommendedName>
        <fullName evidence="3">Rho-GAP domain-containing protein</fullName>
    </recommendedName>
</protein>
<evidence type="ECO:0000313" key="5">
    <source>
        <dbReference type="Proteomes" id="UP000253551"/>
    </source>
</evidence>
<reference evidence="4 5" key="1">
    <citation type="journal article" date="2018" name="G3 (Bethesda)">
        <title>Phylogenetic and Phylogenomic Definition of Rhizopus Species.</title>
        <authorList>
            <person name="Gryganskyi A.P."/>
            <person name="Golan J."/>
            <person name="Dolatabadi S."/>
            <person name="Mondo S."/>
            <person name="Robb S."/>
            <person name="Idnurm A."/>
            <person name="Muszewska A."/>
            <person name="Steczkiewicz K."/>
            <person name="Masonjones S."/>
            <person name="Liao H.L."/>
            <person name="Gajdeczka M.T."/>
            <person name="Anike F."/>
            <person name="Vuek A."/>
            <person name="Anishchenko I.M."/>
            <person name="Voigt K."/>
            <person name="de Hoog G.S."/>
            <person name="Smith M.E."/>
            <person name="Heitman J."/>
            <person name="Vilgalys R."/>
            <person name="Stajich J.E."/>
        </authorList>
    </citation>
    <scope>NUCLEOTIDE SEQUENCE [LARGE SCALE GENOMIC DNA]</scope>
    <source>
        <strain evidence="4 5">LSU 92-RS-03</strain>
    </source>
</reference>
<dbReference type="PANTHER" id="PTHR23176:SF129">
    <property type="entry name" value="RHO GTPASE ACTIVATING PROTEIN AT 16F, ISOFORM E-RELATED"/>
    <property type="match status" value="1"/>
</dbReference>
<dbReference type="OrthoDB" id="79452at2759"/>
<dbReference type="Gene3D" id="1.10.555.10">
    <property type="entry name" value="Rho GTPase activation protein"/>
    <property type="match status" value="1"/>
</dbReference>
<evidence type="ECO:0000259" key="3">
    <source>
        <dbReference type="PROSITE" id="PS50238"/>
    </source>
</evidence>
<dbReference type="PANTHER" id="PTHR23176">
    <property type="entry name" value="RHO/RAC/CDC GTPASE-ACTIVATING PROTEIN"/>
    <property type="match status" value="1"/>
</dbReference>
<dbReference type="PROSITE" id="PS50238">
    <property type="entry name" value="RHOGAP"/>
    <property type="match status" value="1"/>
</dbReference>
<dbReference type="Gene3D" id="1.20.1270.60">
    <property type="entry name" value="Arfaptin homology (AH) domain/BAR domain"/>
    <property type="match status" value="1"/>
</dbReference>
<proteinExistence type="predicted"/>
<dbReference type="SMART" id="SM00324">
    <property type="entry name" value="RhoGAP"/>
    <property type="match status" value="1"/>
</dbReference>
<dbReference type="InterPro" id="IPR027267">
    <property type="entry name" value="AH/BAR_dom_sf"/>
</dbReference>
<dbReference type="STRING" id="4846.A0A367J6K1"/>
<accession>A0A367J6K1</accession>